<feature type="non-terminal residue" evidence="1">
    <location>
        <position position="1"/>
    </location>
</feature>
<gene>
    <name evidence="1" type="ORF">EV420DRAFT_1220302</name>
</gene>
<keyword evidence="2" id="KW-1185">Reference proteome</keyword>
<dbReference type="Proteomes" id="UP001175211">
    <property type="component" value="Unassembled WGS sequence"/>
</dbReference>
<sequence>FRSYLSILVPAHRKVLVRMLTSSHTLAVEVLRWAECRHPAVSRCERLCRYCHSKVEDEAHVLLYCEGSDDVEMLRSHFF</sequence>
<feature type="non-terminal residue" evidence="1">
    <location>
        <position position="79"/>
    </location>
</feature>
<dbReference type="GeneID" id="85349998"/>
<evidence type="ECO:0000313" key="1">
    <source>
        <dbReference type="EMBL" id="KAK0432688.1"/>
    </source>
</evidence>
<protein>
    <submittedName>
        <fullName evidence="1">Uncharacterized protein</fullName>
    </submittedName>
</protein>
<dbReference type="AlphaFoldDB" id="A0AA39J1E2"/>
<comment type="caution">
    <text evidence="1">The sequence shown here is derived from an EMBL/GenBank/DDBJ whole genome shotgun (WGS) entry which is preliminary data.</text>
</comment>
<name>A0AA39J1E2_ARMTA</name>
<accession>A0AA39J1E2</accession>
<organism evidence="1 2">
    <name type="scientific">Armillaria tabescens</name>
    <name type="common">Ringless honey mushroom</name>
    <name type="synonym">Agaricus tabescens</name>
    <dbReference type="NCBI Taxonomy" id="1929756"/>
    <lineage>
        <taxon>Eukaryota</taxon>
        <taxon>Fungi</taxon>
        <taxon>Dikarya</taxon>
        <taxon>Basidiomycota</taxon>
        <taxon>Agaricomycotina</taxon>
        <taxon>Agaricomycetes</taxon>
        <taxon>Agaricomycetidae</taxon>
        <taxon>Agaricales</taxon>
        <taxon>Marasmiineae</taxon>
        <taxon>Physalacriaceae</taxon>
        <taxon>Desarmillaria</taxon>
    </lineage>
</organism>
<dbReference type="EMBL" id="JAUEPS010000275">
    <property type="protein sequence ID" value="KAK0432688.1"/>
    <property type="molecule type" value="Genomic_DNA"/>
</dbReference>
<evidence type="ECO:0000313" key="2">
    <source>
        <dbReference type="Proteomes" id="UP001175211"/>
    </source>
</evidence>
<reference evidence="1" key="1">
    <citation type="submission" date="2023-06" db="EMBL/GenBank/DDBJ databases">
        <authorList>
            <consortium name="Lawrence Berkeley National Laboratory"/>
            <person name="Ahrendt S."/>
            <person name="Sahu N."/>
            <person name="Indic B."/>
            <person name="Wong-Bajracharya J."/>
            <person name="Merenyi Z."/>
            <person name="Ke H.-M."/>
            <person name="Monk M."/>
            <person name="Kocsube S."/>
            <person name="Drula E."/>
            <person name="Lipzen A."/>
            <person name="Balint B."/>
            <person name="Henrissat B."/>
            <person name="Andreopoulos B."/>
            <person name="Martin F.M."/>
            <person name="Harder C.B."/>
            <person name="Rigling D."/>
            <person name="Ford K.L."/>
            <person name="Foster G.D."/>
            <person name="Pangilinan J."/>
            <person name="Papanicolaou A."/>
            <person name="Barry K."/>
            <person name="LaButti K."/>
            <person name="Viragh M."/>
            <person name="Koriabine M."/>
            <person name="Yan M."/>
            <person name="Riley R."/>
            <person name="Champramary S."/>
            <person name="Plett K.L."/>
            <person name="Tsai I.J."/>
            <person name="Slot J."/>
            <person name="Sipos G."/>
            <person name="Plett J."/>
            <person name="Nagy L.G."/>
            <person name="Grigoriev I.V."/>
        </authorList>
    </citation>
    <scope>NUCLEOTIDE SEQUENCE</scope>
    <source>
        <strain evidence="1">CCBAS 213</strain>
    </source>
</reference>
<proteinExistence type="predicted"/>
<dbReference type="RefSeq" id="XP_060321397.1">
    <property type="nucleotide sequence ID" value="XM_060466450.1"/>
</dbReference>